<feature type="non-terminal residue" evidence="3">
    <location>
        <position position="1"/>
    </location>
</feature>
<feature type="domain" description="Reverse transcriptase" evidence="2">
    <location>
        <begin position="1"/>
        <end position="146"/>
    </location>
</feature>
<dbReference type="EMBL" id="JAUKPO010000158">
    <property type="protein sequence ID" value="MDO1451987.1"/>
    <property type="molecule type" value="Genomic_DNA"/>
</dbReference>
<evidence type="ECO:0000256" key="1">
    <source>
        <dbReference type="ARBA" id="ARBA00034120"/>
    </source>
</evidence>
<sequence length="380" mass="43274">NHQALLSKVSTFPLLRGVLKGWLKAGIMEKGRLFPSEQGTPQGGCVSPLLANIALHGMEHTLQAAFPPYRQKQDGKWVYYRLNLIRYADDMVVLHANLGQLLKAKAVLEEWLQPMGLELKASKTRIVHTLEAYEGKAGFDFLGCRIAQLPAGRTHGRAYRDGTPFGFLTRISPSEQSMKTHNEQLKRVIHQYGNAPQEALIGTLNPIIRGWANYFASENSSAAFRKMNHLTFLKLLSWAKRRHVNKSRRWICHKYWKVDWGKWDFSAGKKGRLNLHSEVKIKPHIKVKGEKTPYDGDWAYWASRMAHHPQVGSTTGKLLKKQQGKCNWCNLHFTSEDQLETDHIQPSSKGGKDGLDNLQLLHRHCHHQKTAVDLSEVKEN</sequence>
<dbReference type="CDD" id="cd01651">
    <property type="entry name" value="RT_G2_intron"/>
    <property type="match status" value="1"/>
</dbReference>
<dbReference type="RefSeq" id="WP_302042779.1">
    <property type="nucleotide sequence ID" value="NZ_JAUKPO010000158.1"/>
</dbReference>
<comment type="caution">
    <text evidence="3">The sequence shown here is derived from an EMBL/GenBank/DDBJ whole genome shotgun (WGS) entry which is preliminary data.</text>
</comment>
<keyword evidence="4" id="KW-1185">Reference proteome</keyword>
<evidence type="ECO:0000259" key="2">
    <source>
        <dbReference type="PROSITE" id="PS50878"/>
    </source>
</evidence>
<dbReference type="CDD" id="cd00085">
    <property type="entry name" value="HNHc"/>
    <property type="match status" value="1"/>
</dbReference>
<dbReference type="InterPro" id="IPR013597">
    <property type="entry name" value="Mat_intron_G2"/>
</dbReference>
<dbReference type="PROSITE" id="PS50878">
    <property type="entry name" value="RT_POL"/>
    <property type="match status" value="1"/>
</dbReference>
<dbReference type="Pfam" id="PF00078">
    <property type="entry name" value="RVT_1"/>
    <property type="match status" value="1"/>
</dbReference>
<dbReference type="Gene3D" id="1.10.30.50">
    <property type="match status" value="1"/>
</dbReference>
<dbReference type="SUPFAM" id="SSF56672">
    <property type="entry name" value="DNA/RNA polymerases"/>
    <property type="match status" value="1"/>
</dbReference>
<evidence type="ECO:0000313" key="4">
    <source>
        <dbReference type="Proteomes" id="UP001168528"/>
    </source>
</evidence>
<dbReference type="Proteomes" id="UP001168528">
    <property type="component" value="Unassembled WGS sequence"/>
</dbReference>
<proteinExistence type="inferred from homology"/>
<dbReference type="InterPro" id="IPR051083">
    <property type="entry name" value="GrpII_Intron_Splice-Mob/Def"/>
</dbReference>
<gene>
    <name evidence="3" type="ORF">Q0590_37305</name>
</gene>
<dbReference type="PANTHER" id="PTHR34047:SF10">
    <property type="entry name" value="GROUP II INTRON-ASSOCIATED OPEN READING FRAME"/>
    <property type="match status" value="1"/>
</dbReference>
<protein>
    <submittedName>
        <fullName evidence="3">Group II intron maturase-specific domain-containing protein</fullName>
    </submittedName>
</protein>
<dbReference type="Pfam" id="PF01844">
    <property type="entry name" value="HNH"/>
    <property type="match status" value="1"/>
</dbReference>
<dbReference type="PANTHER" id="PTHR34047">
    <property type="entry name" value="NUCLEAR INTRON MATURASE 1, MITOCHONDRIAL-RELATED"/>
    <property type="match status" value="1"/>
</dbReference>
<reference evidence="3" key="1">
    <citation type="submission" date="2023-07" db="EMBL/GenBank/DDBJ databases">
        <title>The genome sequence of Rhodocytophaga aerolata KACC 12507.</title>
        <authorList>
            <person name="Zhang X."/>
        </authorList>
    </citation>
    <scope>NUCLEOTIDE SEQUENCE</scope>
    <source>
        <strain evidence="3">KACC 12507</strain>
    </source>
</reference>
<comment type="similarity">
    <text evidence="1">Belongs to the bacterial reverse transcriptase family.</text>
</comment>
<dbReference type="InterPro" id="IPR000477">
    <property type="entry name" value="RT_dom"/>
</dbReference>
<dbReference type="InterPro" id="IPR002711">
    <property type="entry name" value="HNH"/>
</dbReference>
<name>A0ABT8RIQ0_9BACT</name>
<organism evidence="3 4">
    <name type="scientific">Rhodocytophaga aerolata</name>
    <dbReference type="NCBI Taxonomy" id="455078"/>
    <lineage>
        <taxon>Bacteria</taxon>
        <taxon>Pseudomonadati</taxon>
        <taxon>Bacteroidota</taxon>
        <taxon>Cytophagia</taxon>
        <taxon>Cytophagales</taxon>
        <taxon>Rhodocytophagaceae</taxon>
        <taxon>Rhodocytophaga</taxon>
    </lineage>
</organism>
<evidence type="ECO:0000313" key="3">
    <source>
        <dbReference type="EMBL" id="MDO1451987.1"/>
    </source>
</evidence>
<accession>A0ABT8RIQ0</accession>
<dbReference type="Pfam" id="PF08388">
    <property type="entry name" value="GIIM"/>
    <property type="match status" value="1"/>
</dbReference>
<dbReference type="InterPro" id="IPR043502">
    <property type="entry name" value="DNA/RNA_pol_sf"/>
</dbReference>
<dbReference type="SMART" id="SM00507">
    <property type="entry name" value="HNHc"/>
    <property type="match status" value="1"/>
</dbReference>
<dbReference type="InterPro" id="IPR003615">
    <property type="entry name" value="HNH_nuc"/>
</dbReference>